<accession>A0AAW6SUN7</accession>
<dbReference type="GO" id="GO:0000287">
    <property type="term" value="F:magnesium ion binding"/>
    <property type="evidence" value="ECO:0007669"/>
    <property type="project" value="UniProtKB-UniRule"/>
</dbReference>
<dbReference type="PROSITE" id="PS01066">
    <property type="entry name" value="UPP_SYNTHASE"/>
    <property type="match status" value="1"/>
</dbReference>
<feature type="binding site" evidence="2">
    <location>
        <begin position="58"/>
        <end position="60"/>
    </location>
    <ligand>
        <name>substrate</name>
    </ligand>
</feature>
<comment type="subunit">
    <text evidence="2">Homodimer.</text>
</comment>
<gene>
    <name evidence="3" type="primary">uppS</name>
    <name evidence="3" type="ORF">P5X88_06605</name>
</gene>
<dbReference type="InterPro" id="IPR001441">
    <property type="entry name" value="UPP_synth-like"/>
</dbReference>
<sequence>MQNVPTHIAIMMDGNGRWGEKRGLTRSQGHFAGSKTMENIIDASLELGVKILTLYAFSSENWTRPEEEVKYLMDLPVIYLNEKLPKFIQKDIRICVLGDINGLPIHTREAVKKAVDQTSNNSKLIVNFALNYGGRSEILSAIKSLINDINNSNIADNDITGDLIENYLYTKGQPEPDIVIRTGGEKRMSNFLLWQSSKSEWWFTDTLFPDFDSKLLLQAINEVKQRKEIKISYFNY</sequence>
<dbReference type="GO" id="GO:0030145">
    <property type="term" value="F:manganese ion binding"/>
    <property type="evidence" value="ECO:0007669"/>
    <property type="project" value="TreeGrafter"/>
</dbReference>
<dbReference type="FunFam" id="3.40.1180.10:FF:000001">
    <property type="entry name" value="(2E,6E)-farnesyl-diphosphate-specific ditrans,polycis-undecaprenyl-diphosphate synthase"/>
    <property type="match status" value="1"/>
</dbReference>
<feature type="binding site" evidence="2">
    <location>
        <position position="30"/>
    </location>
    <ligand>
        <name>substrate</name>
    </ligand>
</feature>
<comment type="caution">
    <text evidence="3">The sequence shown here is derived from an EMBL/GenBank/DDBJ whole genome shotgun (WGS) entry which is preliminary data.</text>
</comment>
<comment type="function">
    <text evidence="2">Catalyzes the condensation of isopentenyl diphosphate (IPP) with allylic pyrophosphates generating different type of terpenoids.</text>
</comment>
<dbReference type="GO" id="GO:0016094">
    <property type="term" value="P:polyprenol biosynthetic process"/>
    <property type="evidence" value="ECO:0007669"/>
    <property type="project" value="TreeGrafter"/>
</dbReference>
<keyword evidence="1 2" id="KW-0808">Transferase</keyword>
<comment type="similarity">
    <text evidence="2">Belongs to the UPP synthase family.</text>
</comment>
<feature type="binding site" evidence="2">
    <location>
        <position position="26"/>
    </location>
    <ligand>
        <name>substrate</name>
    </ligand>
</feature>
<feature type="binding site" evidence="2">
    <location>
        <position position="62"/>
    </location>
    <ligand>
        <name>substrate</name>
    </ligand>
</feature>
<organism evidence="3 4">
    <name type="scientific">Heyndrickxia oleronia</name>
    <dbReference type="NCBI Taxonomy" id="38875"/>
    <lineage>
        <taxon>Bacteria</taxon>
        <taxon>Bacillati</taxon>
        <taxon>Bacillota</taxon>
        <taxon>Bacilli</taxon>
        <taxon>Bacillales</taxon>
        <taxon>Bacillaceae</taxon>
        <taxon>Heyndrickxia</taxon>
    </lineage>
</organism>
<feature type="binding site" evidence="2">
    <location>
        <position position="200"/>
    </location>
    <ligand>
        <name>Mg(2+)</name>
        <dbReference type="ChEBI" id="CHEBI:18420"/>
    </ligand>
</feature>
<evidence type="ECO:0000313" key="3">
    <source>
        <dbReference type="EMBL" id="MDH5160602.1"/>
    </source>
</evidence>
<proteinExistence type="inferred from homology"/>
<dbReference type="HAMAP" id="MF_01139">
    <property type="entry name" value="ISPT"/>
    <property type="match status" value="1"/>
</dbReference>
<feature type="active site" evidence="2">
    <location>
        <position position="13"/>
    </location>
</feature>
<feature type="binding site" evidence="2">
    <location>
        <position position="181"/>
    </location>
    <ligand>
        <name>substrate</name>
    </ligand>
</feature>
<dbReference type="InterPro" id="IPR018520">
    <property type="entry name" value="UPP_synth-like_CS"/>
</dbReference>
<evidence type="ECO:0000256" key="1">
    <source>
        <dbReference type="ARBA" id="ARBA00022679"/>
    </source>
</evidence>
<dbReference type="CDD" id="cd00475">
    <property type="entry name" value="Cis_IPPS"/>
    <property type="match status" value="1"/>
</dbReference>
<dbReference type="AlphaFoldDB" id="A0AAW6SUN7"/>
<feature type="binding site" evidence="2">
    <location>
        <begin position="14"/>
        <end position="17"/>
    </location>
    <ligand>
        <name>substrate</name>
    </ligand>
</feature>
<evidence type="ECO:0000313" key="4">
    <source>
        <dbReference type="Proteomes" id="UP001159179"/>
    </source>
</evidence>
<dbReference type="EC" id="2.5.1.-" evidence="2"/>
<dbReference type="SUPFAM" id="SSF64005">
    <property type="entry name" value="Undecaprenyl diphosphate synthase"/>
    <property type="match status" value="1"/>
</dbReference>
<protein>
    <recommendedName>
        <fullName evidence="2">Isoprenyl transferase</fullName>
        <ecNumber evidence="2">2.5.1.-</ecNumber>
    </recommendedName>
</protein>
<dbReference type="EMBL" id="JAROYP010000003">
    <property type="protein sequence ID" value="MDH5160602.1"/>
    <property type="molecule type" value="Genomic_DNA"/>
</dbReference>
<dbReference type="GO" id="GO:0005829">
    <property type="term" value="C:cytosol"/>
    <property type="evidence" value="ECO:0007669"/>
    <property type="project" value="TreeGrafter"/>
</dbReference>
<feature type="binding site" evidence="2">
    <location>
        <begin position="187"/>
        <end position="189"/>
    </location>
    <ligand>
        <name>substrate</name>
    </ligand>
</feature>
<dbReference type="RefSeq" id="WP_280616190.1">
    <property type="nucleotide sequence ID" value="NZ_JAROYP010000003.1"/>
</dbReference>
<comment type="cofactor">
    <cofactor evidence="2">
        <name>Mg(2+)</name>
        <dbReference type="ChEBI" id="CHEBI:18420"/>
    </cofactor>
    <text evidence="2">Binds 2 magnesium ions per subunit.</text>
</comment>
<dbReference type="Pfam" id="PF01255">
    <property type="entry name" value="Prenyltransf"/>
    <property type="match status" value="1"/>
</dbReference>
<feature type="binding site" evidence="2">
    <location>
        <position position="18"/>
    </location>
    <ligand>
        <name>substrate</name>
    </ligand>
</feature>
<keyword evidence="2" id="KW-0479">Metal-binding</keyword>
<feature type="binding site" evidence="2">
    <location>
        <position position="13"/>
    </location>
    <ligand>
        <name>Mg(2+)</name>
        <dbReference type="ChEBI" id="CHEBI:18420"/>
    </ligand>
</feature>
<dbReference type="GO" id="GO:0008834">
    <property type="term" value="F:ditrans,polycis-undecaprenyl-diphosphate synthase [(2E,6E)-farnesyl-diphosphate specific] activity"/>
    <property type="evidence" value="ECO:0007669"/>
    <property type="project" value="TreeGrafter"/>
</dbReference>
<dbReference type="PANTHER" id="PTHR10291:SF0">
    <property type="entry name" value="DEHYDRODOLICHYL DIPHOSPHATE SYNTHASE 2"/>
    <property type="match status" value="1"/>
</dbReference>
<dbReference type="InterPro" id="IPR036424">
    <property type="entry name" value="UPP_synth-like_sf"/>
</dbReference>
<evidence type="ECO:0000256" key="2">
    <source>
        <dbReference type="HAMAP-Rule" id="MF_01139"/>
    </source>
</evidence>
<dbReference type="NCBIfam" id="TIGR00055">
    <property type="entry name" value="uppS"/>
    <property type="match status" value="1"/>
</dbReference>
<dbReference type="Proteomes" id="UP001159179">
    <property type="component" value="Unassembled WGS sequence"/>
</dbReference>
<reference evidence="3" key="1">
    <citation type="submission" date="2023-03" db="EMBL/GenBank/DDBJ databases">
        <title>Bacterial isolates from washroom surfaces on a university campus.</title>
        <authorList>
            <person name="Holman D.B."/>
            <person name="Gzyl K.E."/>
            <person name="Taheri A.E."/>
        </authorList>
    </citation>
    <scope>NUCLEOTIDE SEQUENCE</scope>
    <source>
        <strain evidence="3">RD03</strain>
    </source>
</reference>
<feature type="binding site" evidence="2">
    <location>
        <position position="64"/>
    </location>
    <ligand>
        <name>substrate</name>
    </ligand>
</feature>
<feature type="active site" description="Proton acceptor" evidence="2">
    <location>
        <position position="61"/>
    </location>
</feature>
<dbReference type="PANTHER" id="PTHR10291">
    <property type="entry name" value="DEHYDRODOLICHYL DIPHOSPHATE SYNTHASE FAMILY MEMBER"/>
    <property type="match status" value="1"/>
</dbReference>
<dbReference type="Gene3D" id="3.40.1180.10">
    <property type="entry name" value="Decaprenyl diphosphate synthase-like"/>
    <property type="match status" value="1"/>
</dbReference>
<keyword evidence="2" id="KW-0460">Magnesium</keyword>
<name>A0AAW6SUN7_9BACI</name>